<protein>
    <recommendedName>
        <fullName evidence="2">argininosuccinate synthase</fullName>
        <ecNumber evidence="2">6.3.4.5</ecNumber>
    </recommendedName>
</protein>
<keyword evidence="11" id="KW-1185">Reference proteome</keyword>
<evidence type="ECO:0000256" key="3">
    <source>
        <dbReference type="ARBA" id="ARBA00022571"/>
    </source>
</evidence>
<dbReference type="GO" id="GO:0000050">
    <property type="term" value="P:urea cycle"/>
    <property type="evidence" value="ECO:0007669"/>
    <property type="project" value="TreeGrafter"/>
</dbReference>
<dbReference type="GO" id="GO:0000053">
    <property type="term" value="P:argininosuccinate metabolic process"/>
    <property type="evidence" value="ECO:0007669"/>
    <property type="project" value="TreeGrafter"/>
</dbReference>
<evidence type="ECO:0000256" key="6">
    <source>
        <dbReference type="ARBA" id="ARBA00022741"/>
    </source>
</evidence>
<dbReference type="InterPro" id="IPR014729">
    <property type="entry name" value="Rossmann-like_a/b/a_fold"/>
</dbReference>
<dbReference type="Pfam" id="PF20979">
    <property type="entry name" value="Arginosuc_syn_C"/>
    <property type="match status" value="1"/>
</dbReference>
<dbReference type="GO" id="GO:0006526">
    <property type="term" value="P:L-arginine biosynthetic process"/>
    <property type="evidence" value="ECO:0007669"/>
    <property type="project" value="UniProtKB-UniPathway"/>
</dbReference>
<evidence type="ECO:0000313" key="10">
    <source>
        <dbReference type="EMBL" id="RJG15055.1"/>
    </source>
</evidence>
<dbReference type="GO" id="GO:0005737">
    <property type="term" value="C:cytoplasm"/>
    <property type="evidence" value="ECO:0007669"/>
    <property type="project" value="TreeGrafter"/>
</dbReference>
<feature type="domain" description="Arginosuccinate synthase C-terminal" evidence="9">
    <location>
        <begin position="232"/>
        <end position="409"/>
    </location>
</feature>
<dbReference type="UniPathway" id="UPA00068">
    <property type="reaction ID" value="UER00113"/>
</dbReference>
<evidence type="ECO:0000259" key="9">
    <source>
        <dbReference type="Pfam" id="PF20979"/>
    </source>
</evidence>
<keyword evidence="7" id="KW-0067">ATP-binding</keyword>
<dbReference type="PANTHER" id="PTHR11587:SF2">
    <property type="entry name" value="ARGININOSUCCINATE SYNTHASE"/>
    <property type="match status" value="1"/>
</dbReference>
<accession>A0A418XRC7</accession>
<keyword evidence="4" id="KW-0436">Ligase</keyword>
<evidence type="ECO:0000256" key="2">
    <source>
        <dbReference type="ARBA" id="ARBA00012286"/>
    </source>
</evidence>
<dbReference type="SUPFAM" id="SSF69864">
    <property type="entry name" value="Argininosuccinate synthetase, C-terminal domain"/>
    <property type="match status" value="1"/>
</dbReference>
<name>A0A418XRC7_9BURK</name>
<evidence type="ECO:0000256" key="4">
    <source>
        <dbReference type="ARBA" id="ARBA00022598"/>
    </source>
</evidence>
<comment type="caution">
    <text evidence="10">The sequence shown here is derived from an EMBL/GenBank/DDBJ whole genome shotgun (WGS) entry which is preliminary data.</text>
</comment>
<evidence type="ECO:0000313" key="11">
    <source>
        <dbReference type="Proteomes" id="UP000284006"/>
    </source>
</evidence>
<gene>
    <name evidence="10" type="ORF">D3872_15195</name>
</gene>
<dbReference type="GO" id="GO:0004055">
    <property type="term" value="F:argininosuccinate synthase activity"/>
    <property type="evidence" value="ECO:0007669"/>
    <property type="project" value="UniProtKB-EC"/>
</dbReference>
<feature type="domain" description="Arginosuccinate synthase-like N-terminal" evidence="8">
    <location>
        <begin position="64"/>
        <end position="206"/>
    </location>
</feature>
<evidence type="ECO:0000259" key="8">
    <source>
        <dbReference type="Pfam" id="PF00764"/>
    </source>
</evidence>
<keyword evidence="6" id="KW-0547">Nucleotide-binding</keyword>
<evidence type="ECO:0000256" key="5">
    <source>
        <dbReference type="ARBA" id="ARBA00022605"/>
    </source>
</evidence>
<keyword evidence="5" id="KW-0028">Amino-acid biosynthesis</keyword>
<dbReference type="InterPro" id="IPR048268">
    <property type="entry name" value="Arginosuc_syn_C"/>
</dbReference>
<evidence type="ECO:0000256" key="1">
    <source>
        <dbReference type="ARBA" id="ARBA00004967"/>
    </source>
</evidence>
<evidence type="ECO:0000256" key="7">
    <source>
        <dbReference type="ARBA" id="ARBA00022840"/>
    </source>
</evidence>
<dbReference type="EMBL" id="QYUP01000121">
    <property type="protein sequence ID" value="RJG15055.1"/>
    <property type="molecule type" value="Genomic_DNA"/>
</dbReference>
<dbReference type="SUPFAM" id="SSF52402">
    <property type="entry name" value="Adenine nucleotide alpha hydrolases-like"/>
    <property type="match status" value="1"/>
</dbReference>
<proteinExistence type="predicted"/>
<comment type="pathway">
    <text evidence="1">Amino-acid biosynthesis; L-arginine biosynthesis; L-arginine from L-ornithine and carbamoyl phosphate: step 2/3.</text>
</comment>
<dbReference type="Gene3D" id="3.40.50.620">
    <property type="entry name" value="HUPs"/>
    <property type="match status" value="1"/>
</dbReference>
<dbReference type="OrthoDB" id="9801641at2"/>
<dbReference type="InterPro" id="IPR024074">
    <property type="entry name" value="AS_cat/multimer_dom_body"/>
</dbReference>
<dbReference type="Gene3D" id="3.90.1260.10">
    <property type="entry name" value="Argininosuccinate synthetase, chain A, domain 2"/>
    <property type="match status" value="1"/>
</dbReference>
<dbReference type="InterPro" id="IPR048267">
    <property type="entry name" value="Arginosuc_syn_N"/>
</dbReference>
<dbReference type="GO" id="GO:0005524">
    <property type="term" value="F:ATP binding"/>
    <property type="evidence" value="ECO:0007669"/>
    <property type="project" value="UniProtKB-KW"/>
</dbReference>
<reference evidence="10 11" key="1">
    <citation type="submission" date="2018-09" db="EMBL/GenBank/DDBJ databases">
        <authorList>
            <person name="Zhu H."/>
        </authorList>
    </citation>
    <scope>NUCLEOTIDE SEQUENCE [LARGE SCALE GENOMIC DNA]</scope>
    <source>
        <strain evidence="10 11">K1S02-61</strain>
    </source>
</reference>
<dbReference type="AlphaFoldDB" id="A0A418XRC7"/>
<dbReference type="Proteomes" id="UP000284006">
    <property type="component" value="Unassembled WGS sequence"/>
</dbReference>
<sequence length="439" mass="47803">MLRARAANRAPEPATAPAPLGPRADLVVAIANSSGGYAPVFIHRSIHKDIILKFAELQGKKIGICASGGLVSLFITQRLKEEGVGYEQFIVDIGQPGEEAHAYCSDNIDLMQGTRVIDLKEDIAQVFLQAVRAQAQYDGGYWNTTGIARAVTVKGLVAALRSQQCNVLAHGAVHGGNDEFRFTYYLKMFAPEIIPFSPWEDPTTSDRFRTRAAMGDFVADADQALMRSKAHHSVDANLGGVSHESREVELLSNSTNSIAPIMGVRVADAPDQPERCTIVFKNGLPVEINGQAVSAYQAIAMANQIAGRNGVVLKNVLENRMNGTKGRGLYESPGLDLLGTAARHLFQATVDKDGWELMRFLSPFIARQTYAGRLYDPATQIALASAEELTENASGVVEMLAFKGTYLVDRVRDYSKSRFTAQQFRFAHGGQKWITEAVA</sequence>
<organism evidence="10 11">
    <name type="scientific">Massilia cavernae</name>
    <dbReference type="NCBI Taxonomy" id="2320864"/>
    <lineage>
        <taxon>Bacteria</taxon>
        <taxon>Pseudomonadati</taxon>
        <taxon>Pseudomonadota</taxon>
        <taxon>Betaproteobacteria</taxon>
        <taxon>Burkholderiales</taxon>
        <taxon>Oxalobacteraceae</taxon>
        <taxon>Telluria group</taxon>
        <taxon>Massilia</taxon>
    </lineage>
</organism>
<keyword evidence="3" id="KW-0055">Arginine biosynthesis</keyword>
<dbReference type="PANTHER" id="PTHR11587">
    <property type="entry name" value="ARGININOSUCCINATE SYNTHASE"/>
    <property type="match status" value="1"/>
</dbReference>
<dbReference type="InterPro" id="IPR001518">
    <property type="entry name" value="Arginosuc_synth"/>
</dbReference>
<dbReference type="EC" id="6.3.4.5" evidence="2"/>
<dbReference type="Pfam" id="PF00764">
    <property type="entry name" value="Arginosuc_synth"/>
    <property type="match status" value="1"/>
</dbReference>